<proteinExistence type="predicted"/>
<reference evidence="1" key="1">
    <citation type="journal article" date="2013" name="BMC Genomics">
        <title>Unscrambling butterfly oogenesis.</title>
        <authorList>
            <person name="Carter J.M."/>
            <person name="Baker S.C."/>
            <person name="Pink R."/>
            <person name="Carter D.R."/>
            <person name="Collins A."/>
            <person name="Tomlin J."/>
            <person name="Gibbs M."/>
            <person name="Breuker C.J."/>
        </authorList>
    </citation>
    <scope>NUCLEOTIDE SEQUENCE</scope>
    <source>
        <tissue evidence="1">Ovary</tissue>
    </source>
</reference>
<protein>
    <submittedName>
        <fullName evidence="1">Uncharacterized protein</fullName>
    </submittedName>
</protein>
<dbReference type="AlphaFoldDB" id="S4NP88"/>
<reference evidence="1" key="2">
    <citation type="submission" date="2013-05" db="EMBL/GenBank/DDBJ databases">
        <authorList>
            <person name="Carter J.-M."/>
            <person name="Baker S.C."/>
            <person name="Pink R."/>
            <person name="Carter D.R.F."/>
            <person name="Collins A."/>
            <person name="Tomlin J."/>
            <person name="Gibbs M."/>
            <person name="Breuker C.J."/>
        </authorList>
    </citation>
    <scope>NUCLEOTIDE SEQUENCE</scope>
    <source>
        <tissue evidence="1">Ovary</tissue>
    </source>
</reference>
<name>S4NP88_9NEOP</name>
<dbReference type="EMBL" id="GAIX01013681">
    <property type="protein sequence ID" value="JAA78879.1"/>
    <property type="molecule type" value="Transcribed_RNA"/>
</dbReference>
<evidence type="ECO:0000313" key="1">
    <source>
        <dbReference type="EMBL" id="JAA78879.1"/>
    </source>
</evidence>
<organism evidence="1">
    <name type="scientific">Pararge aegeria</name>
    <name type="common">speckled wood butterfly</name>
    <dbReference type="NCBI Taxonomy" id="116150"/>
    <lineage>
        <taxon>Eukaryota</taxon>
        <taxon>Metazoa</taxon>
        <taxon>Ecdysozoa</taxon>
        <taxon>Arthropoda</taxon>
        <taxon>Hexapoda</taxon>
        <taxon>Insecta</taxon>
        <taxon>Pterygota</taxon>
        <taxon>Neoptera</taxon>
        <taxon>Endopterygota</taxon>
        <taxon>Lepidoptera</taxon>
        <taxon>Glossata</taxon>
        <taxon>Ditrysia</taxon>
        <taxon>Papilionoidea</taxon>
        <taxon>Nymphalidae</taxon>
        <taxon>Satyrinae</taxon>
        <taxon>Satyrini</taxon>
        <taxon>Parargina</taxon>
        <taxon>Pararge</taxon>
    </lineage>
</organism>
<sequence length="71" mass="8509">LVRVFGPKEVVTSLRYRQRKVAMQFNVPVETDKGYRLRPRYYLRLHIHLPGRSYFSPNALSTLRALAYKWK</sequence>
<accession>S4NP88</accession>
<feature type="non-terminal residue" evidence="1">
    <location>
        <position position="1"/>
    </location>
</feature>